<keyword evidence="2" id="KW-1185">Reference proteome</keyword>
<proteinExistence type="predicted"/>
<dbReference type="InterPro" id="IPR036410">
    <property type="entry name" value="HSP_DnaJ_Cys-rich_dom_sf"/>
</dbReference>
<reference evidence="1" key="3">
    <citation type="submission" date="2015-02" db="UniProtKB">
        <authorList>
            <consortium name="EnsemblProtists"/>
        </authorList>
    </citation>
    <scope>IDENTIFICATION</scope>
    <source>
        <strain evidence="1">DAOM BR144</strain>
    </source>
</reference>
<protein>
    <submittedName>
        <fullName evidence="1">Uncharacterized protein</fullName>
    </submittedName>
</protein>
<dbReference type="VEuPathDB" id="FungiDB:PYU1_G003649"/>
<evidence type="ECO:0000313" key="2">
    <source>
        <dbReference type="Proteomes" id="UP000019132"/>
    </source>
</evidence>
<accession>K3WFB8</accession>
<name>K3WFB8_GLOUD</name>
<organism evidence="1 2">
    <name type="scientific">Globisporangium ultimum (strain ATCC 200006 / CBS 805.95 / DAOM BR144)</name>
    <name type="common">Pythium ultimum</name>
    <dbReference type="NCBI Taxonomy" id="431595"/>
    <lineage>
        <taxon>Eukaryota</taxon>
        <taxon>Sar</taxon>
        <taxon>Stramenopiles</taxon>
        <taxon>Oomycota</taxon>
        <taxon>Peronosporomycetes</taxon>
        <taxon>Pythiales</taxon>
        <taxon>Pythiaceae</taxon>
        <taxon>Globisporangium</taxon>
    </lineage>
</organism>
<sequence length="193" mass="20879">MYYPYMPPPPSPMMVPSIVPQPPLSAGMVPTALVPFSQNQVAAYGYYGSSNGAPLSSRPALERCEGCHGRGVGLVEKNGFCNHCNRLRLDFIVASARMRQRCSVCGGWGLDLVQANGKCDHCTHGYASMTNAPATLMLRRQSTGRMHLSGAKATPIASIMKQPSVKKVTVADDAKLRDVEWDESSSDGSDWDE</sequence>
<dbReference type="eggNOG" id="ENOG502SQJQ">
    <property type="taxonomic scope" value="Eukaryota"/>
</dbReference>
<evidence type="ECO:0000313" key="1">
    <source>
        <dbReference type="EnsemblProtists" id="PYU1_T003659"/>
    </source>
</evidence>
<dbReference type="InParanoid" id="K3WFB8"/>
<dbReference type="EMBL" id="GL376638">
    <property type="status" value="NOT_ANNOTATED_CDS"/>
    <property type="molecule type" value="Genomic_DNA"/>
</dbReference>
<reference evidence="2" key="2">
    <citation type="submission" date="2010-04" db="EMBL/GenBank/DDBJ databases">
        <authorList>
            <person name="Buell R."/>
            <person name="Hamilton J."/>
            <person name="Hostetler J."/>
        </authorList>
    </citation>
    <scope>NUCLEOTIDE SEQUENCE [LARGE SCALE GENOMIC DNA]</scope>
    <source>
        <strain evidence="2">DAOM:BR144</strain>
    </source>
</reference>
<dbReference type="EnsemblProtists" id="PYU1_T003659">
    <property type="protein sequence ID" value="PYU1_T003659"/>
    <property type="gene ID" value="PYU1_G003649"/>
</dbReference>
<dbReference type="Proteomes" id="UP000019132">
    <property type="component" value="Unassembled WGS sequence"/>
</dbReference>
<dbReference type="AlphaFoldDB" id="K3WFB8"/>
<dbReference type="SUPFAM" id="SSF57938">
    <property type="entry name" value="DnaJ/Hsp40 cysteine-rich domain"/>
    <property type="match status" value="1"/>
</dbReference>
<reference evidence="2" key="1">
    <citation type="journal article" date="2010" name="Genome Biol.">
        <title>Genome sequence of the necrotrophic plant pathogen Pythium ultimum reveals original pathogenicity mechanisms and effector repertoire.</title>
        <authorList>
            <person name="Levesque C.A."/>
            <person name="Brouwer H."/>
            <person name="Cano L."/>
            <person name="Hamilton J.P."/>
            <person name="Holt C."/>
            <person name="Huitema E."/>
            <person name="Raffaele S."/>
            <person name="Robideau G.P."/>
            <person name="Thines M."/>
            <person name="Win J."/>
            <person name="Zerillo M.M."/>
            <person name="Beakes G.W."/>
            <person name="Boore J.L."/>
            <person name="Busam D."/>
            <person name="Dumas B."/>
            <person name="Ferriera S."/>
            <person name="Fuerstenberg S.I."/>
            <person name="Gachon C.M."/>
            <person name="Gaulin E."/>
            <person name="Govers F."/>
            <person name="Grenville-Briggs L."/>
            <person name="Horner N."/>
            <person name="Hostetler J."/>
            <person name="Jiang R.H."/>
            <person name="Johnson J."/>
            <person name="Krajaejun T."/>
            <person name="Lin H."/>
            <person name="Meijer H.J."/>
            <person name="Moore B."/>
            <person name="Morris P."/>
            <person name="Phuntmart V."/>
            <person name="Puiu D."/>
            <person name="Shetty J."/>
            <person name="Stajich J.E."/>
            <person name="Tripathy S."/>
            <person name="Wawra S."/>
            <person name="van West P."/>
            <person name="Whitty B.R."/>
            <person name="Coutinho P.M."/>
            <person name="Henrissat B."/>
            <person name="Martin F."/>
            <person name="Thomas P.D."/>
            <person name="Tyler B.M."/>
            <person name="De Vries R.P."/>
            <person name="Kamoun S."/>
            <person name="Yandell M."/>
            <person name="Tisserat N."/>
            <person name="Buell C.R."/>
        </authorList>
    </citation>
    <scope>NUCLEOTIDE SEQUENCE</scope>
    <source>
        <strain evidence="2">DAOM:BR144</strain>
    </source>
</reference>
<dbReference type="HOGENOM" id="CLU_1411390_0_0_1"/>